<evidence type="ECO:0000313" key="1">
    <source>
        <dbReference type="EMBL" id="CAJ1392199.1"/>
    </source>
</evidence>
<organism evidence="1 2">
    <name type="scientific">Effrenium voratum</name>
    <dbReference type="NCBI Taxonomy" id="2562239"/>
    <lineage>
        <taxon>Eukaryota</taxon>
        <taxon>Sar</taxon>
        <taxon>Alveolata</taxon>
        <taxon>Dinophyceae</taxon>
        <taxon>Suessiales</taxon>
        <taxon>Symbiodiniaceae</taxon>
        <taxon>Effrenium</taxon>
    </lineage>
</organism>
<feature type="non-terminal residue" evidence="1">
    <location>
        <position position="1"/>
    </location>
</feature>
<keyword evidence="2" id="KW-1185">Reference proteome</keyword>
<comment type="caution">
    <text evidence="1">The sequence shown here is derived from an EMBL/GenBank/DDBJ whole genome shotgun (WGS) entry which is preliminary data.</text>
</comment>
<evidence type="ECO:0000313" key="2">
    <source>
        <dbReference type="Proteomes" id="UP001178507"/>
    </source>
</evidence>
<gene>
    <name evidence="1" type="ORF">EVOR1521_LOCUS17352</name>
</gene>
<reference evidence="1" key="1">
    <citation type="submission" date="2023-08" db="EMBL/GenBank/DDBJ databases">
        <authorList>
            <person name="Chen Y."/>
            <person name="Shah S."/>
            <person name="Dougan E. K."/>
            <person name="Thang M."/>
            <person name="Chan C."/>
        </authorList>
    </citation>
    <scope>NUCLEOTIDE SEQUENCE</scope>
</reference>
<feature type="non-terminal residue" evidence="1">
    <location>
        <position position="56"/>
    </location>
</feature>
<proteinExistence type="predicted"/>
<dbReference type="AlphaFoldDB" id="A0AA36MZ82"/>
<sequence>AAPADIVAAGASRSIKYLGELLAVEEASGDKVQHCLISGELPLLAALKKRQALKPE</sequence>
<dbReference type="EMBL" id="CAUJNA010002286">
    <property type="protein sequence ID" value="CAJ1392199.1"/>
    <property type="molecule type" value="Genomic_DNA"/>
</dbReference>
<protein>
    <submittedName>
        <fullName evidence="1">Uncharacterized protein</fullName>
    </submittedName>
</protein>
<name>A0AA36MZ82_9DINO</name>
<accession>A0AA36MZ82</accession>
<dbReference type="Proteomes" id="UP001178507">
    <property type="component" value="Unassembled WGS sequence"/>
</dbReference>